<dbReference type="RefSeq" id="XP_027367463.1">
    <property type="nucleotide sequence ID" value="XM_027511662.1"/>
</dbReference>
<feature type="region of interest" description="Disordered" evidence="1">
    <location>
        <begin position="27"/>
        <end position="50"/>
    </location>
</feature>
<evidence type="ECO:0000256" key="1">
    <source>
        <dbReference type="SAM" id="MobiDB-lite"/>
    </source>
</evidence>
<feature type="compositionally biased region" description="Basic residues" evidence="1">
    <location>
        <begin position="159"/>
        <end position="173"/>
    </location>
</feature>
<organism evidence="2 3">
    <name type="scientific">Abrus precatorius</name>
    <name type="common">Indian licorice</name>
    <name type="synonym">Glycine abrus</name>
    <dbReference type="NCBI Taxonomy" id="3816"/>
    <lineage>
        <taxon>Eukaryota</taxon>
        <taxon>Viridiplantae</taxon>
        <taxon>Streptophyta</taxon>
        <taxon>Embryophyta</taxon>
        <taxon>Tracheophyta</taxon>
        <taxon>Spermatophyta</taxon>
        <taxon>Magnoliopsida</taxon>
        <taxon>eudicotyledons</taxon>
        <taxon>Gunneridae</taxon>
        <taxon>Pentapetalae</taxon>
        <taxon>rosids</taxon>
        <taxon>fabids</taxon>
        <taxon>Fabales</taxon>
        <taxon>Fabaceae</taxon>
        <taxon>Papilionoideae</taxon>
        <taxon>50 kb inversion clade</taxon>
        <taxon>NPAAA clade</taxon>
        <taxon>indigoferoid/millettioid clade</taxon>
        <taxon>Abreae</taxon>
        <taxon>Abrus</taxon>
    </lineage>
</organism>
<feature type="compositionally biased region" description="Basic residues" evidence="1">
    <location>
        <begin position="194"/>
        <end position="203"/>
    </location>
</feature>
<dbReference type="Proteomes" id="UP000694853">
    <property type="component" value="Unplaced"/>
</dbReference>
<feature type="region of interest" description="Disordered" evidence="1">
    <location>
        <begin position="120"/>
        <end position="294"/>
    </location>
</feature>
<keyword evidence="2" id="KW-1185">Reference proteome</keyword>
<reference evidence="3" key="2">
    <citation type="submission" date="2025-08" db="UniProtKB">
        <authorList>
            <consortium name="RefSeq"/>
        </authorList>
    </citation>
    <scope>IDENTIFICATION</scope>
    <source>
        <tissue evidence="3">Young leaves</tissue>
    </source>
</reference>
<evidence type="ECO:0000313" key="2">
    <source>
        <dbReference type="Proteomes" id="UP000694853"/>
    </source>
</evidence>
<reference evidence="2" key="1">
    <citation type="journal article" date="2019" name="Toxins">
        <title>Detection of Abrin-Like and Prepropulchellin-Like Toxin Genes and Transcripts Using Whole Genome Sequencing and Full-Length Transcript Sequencing of Abrus precatorius.</title>
        <authorList>
            <person name="Hovde B.T."/>
            <person name="Daligault H.E."/>
            <person name="Hanschen E.R."/>
            <person name="Kunde Y.A."/>
            <person name="Johnson M.B."/>
            <person name="Starkenburg S.R."/>
            <person name="Johnson S.L."/>
        </authorList>
    </citation>
    <scope>NUCLEOTIDE SEQUENCE [LARGE SCALE GENOMIC DNA]</scope>
</reference>
<dbReference type="GeneID" id="113873513"/>
<sequence>MPQVDLETLVSACAGVSADRKIACETLADNHTDEPDRREPNPDSPPASFWLSGDAEYDWWDRNAVYERNESTKGNSISMTLNPNSNSNSQRFSKNLKTKATIIGLPKPQKTSFTDAKCRRNHRPGNARLFPKRSGSVGGKSETAVIEPSSPKVSCIGRVRSKRDRNRRLRTRQKSISSSVTSTVVSSAAVTRQKSSRSQRKKTSFFESVRAIFRSGRKGKPVQKTDLPPRDSSTKKKRSNSRKARGGSTASRNDVSFEESFSSEAPGLGSVNRFASGRRSESWVVGNSEIHVSQ</sequence>
<dbReference type="OrthoDB" id="696504at2759"/>
<dbReference type="PANTHER" id="PTHR34120:SF2">
    <property type="entry name" value="OS01G0860900 PROTEIN"/>
    <property type="match status" value="1"/>
</dbReference>
<protein>
    <submittedName>
        <fullName evidence="3">Uncharacterized protein LOC113873513</fullName>
    </submittedName>
</protein>
<accession>A0A8B8MHU7</accession>
<evidence type="ECO:0000313" key="3">
    <source>
        <dbReference type="RefSeq" id="XP_027367463.1"/>
    </source>
</evidence>
<dbReference type="PANTHER" id="PTHR34120">
    <property type="entry name" value="EXPRESSED PROTEIN"/>
    <property type="match status" value="1"/>
</dbReference>
<dbReference type="AlphaFoldDB" id="A0A8B8MHU7"/>
<name>A0A8B8MHU7_ABRPR</name>
<feature type="compositionally biased region" description="Low complexity" evidence="1">
    <location>
        <begin position="177"/>
        <end position="193"/>
    </location>
</feature>
<feature type="compositionally biased region" description="Basic residues" evidence="1">
    <location>
        <begin position="235"/>
        <end position="245"/>
    </location>
</feature>
<dbReference type="KEGG" id="aprc:113873513"/>
<feature type="compositionally biased region" description="Polar residues" evidence="1">
    <location>
        <begin position="248"/>
        <end position="263"/>
    </location>
</feature>
<feature type="compositionally biased region" description="Basic and acidic residues" evidence="1">
    <location>
        <begin position="27"/>
        <end position="41"/>
    </location>
</feature>
<proteinExistence type="predicted"/>
<gene>
    <name evidence="3" type="primary">LOC113873513</name>
</gene>